<dbReference type="EMBL" id="JXXN02001012">
    <property type="protein sequence ID" value="THD25737.1"/>
    <property type="molecule type" value="Genomic_DNA"/>
</dbReference>
<gene>
    <name evidence="1" type="ORF">D915_003475</name>
</gene>
<sequence>MPSIPTCLIRLAVHNIFGKKSLISIKGLKFSTSMQVDSSAEELKNLFANPRIHNLLRLITYRNDDFVHKPRFRRLQEYNIKMLSDKELEAVKAFSSAFTSQKLQMPPVLAKRTDDDIGHIISTDPGLQGLLPSNNRLVFTDISLGQSRRNRLIVVREPNGDLRHASMAERERINGVYFPLPGRRLRVPLMFSPQHLQHMLERHQFLYILDRACVQFEPDDPQYIQVCHAVYDAVNELAWTPLHTDSSDTNPLRSLRHTRHFGPLALYMIAQMSNPGPLVYEALHCQHFARLGWLLQLIALLRSESKFALEFDRAQSSTSFPTAEVDATEVSSDQAELNLSPDDALQVLSFVEIFVEHHPLPGPYKILLKQQVHVCREGLNANKSLRITG</sequence>
<keyword evidence="2" id="KW-1185">Reference proteome</keyword>
<comment type="caution">
    <text evidence="1">The sequence shown here is derived from an EMBL/GenBank/DDBJ whole genome shotgun (WGS) entry which is preliminary data.</text>
</comment>
<dbReference type="PANTHER" id="PTHR13071:SF4">
    <property type="entry name" value="SMALL RIBOSOMAL SUBUNIT PROTEIN MS22"/>
    <property type="match status" value="1"/>
</dbReference>
<evidence type="ECO:0000313" key="2">
    <source>
        <dbReference type="Proteomes" id="UP000230066"/>
    </source>
</evidence>
<protein>
    <submittedName>
        <fullName evidence="1">Small subunit ribosomal protein S22</fullName>
    </submittedName>
</protein>
<proteinExistence type="predicted"/>
<keyword evidence="1" id="KW-0689">Ribosomal protein</keyword>
<keyword evidence="1" id="KW-0687">Ribonucleoprotein</keyword>
<dbReference type="GO" id="GO:0005763">
    <property type="term" value="C:mitochondrial small ribosomal subunit"/>
    <property type="evidence" value="ECO:0007669"/>
    <property type="project" value="TreeGrafter"/>
</dbReference>
<dbReference type="Proteomes" id="UP000230066">
    <property type="component" value="Unassembled WGS sequence"/>
</dbReference>
<evidence type="ECO:0000313" key="1">
    <source>
        <dbReference type="EMBL" id="THD25737.1"/>
    </source>
</evidence>
<accession>A0A4E0RW76</accession>
<reference evidence="1" key="1">
    <citation type="submission" date="2019-03" db="EMBL/GenBank/DDBJ databases">
        <title>Improved annotation for the trematode Fasciola hepatica.</title>
        <authorList>
            <person name="Choi Y.-J."/>
            <person name="Martin J."/>
            <person name="Mitreva M."/>
        </authorList>
    </citation>
    <scope>NUCLEOTIDE SEQUENCE [LARGE SCALE GENOMIC DNA]</scope>
</reference>
<organism evidence="1 2">
    <name type="scientific">Fasciola hepatica</name>
    <name type="common">Liver fluke</name>
    <dbReference type="NCBI Taxonomy" id="6192"/>
    <lineage>
        <taxon>Eukaryota</taxon>
        <taxon>Metazoa</taxon>
        <taxon>Spiralia</taxon>
        <taxon>Lophotrochozoa</taxon>
        <taxon>Platyhelminthes</taxon>
        <taxon>Trematoda</taxon>
        <taxon>Digenea</taxon>
        <taxon>Plagiorchiida</taxon>
        <taxon>Echinostomata</taxon>
        <taxon>Echinostomatoidea</taxon>
        <taxon>Fasciolidae</taxon>
        <taxon>Fasciola</taxon>
    </lineage>
</organism>
<dbReference type="PANTHER" id="PTHR13071">
    <property type="entry name" value="MITOCHONDRIAL 28S RIBOSOMAL PROTEIN S22"/>
    <property type="match status" value="1"/>
</dbReference>
<dbReference type="AlphaFoldDB" id="A0A4E0RW76"/>
<dbReference type="InterPro" id="IPR019374">
    <property type="entry name" value="Ribosomal_mS22"/>
</dbReference>
<dbReference type="GO" id="GO:0003735">
    <property type="term" value="F:structural constituent of ribosome"/>
    <property type="evidence" value="ECO:0007669"/>
    <property type="project" value="TreeGrafter"/>
</dbReference>
<name>A0A4E0RW76_FASHE</name>
<dbReference type="Pfam" id="PF10245">
    <property type="entry name" value="MRP-S22"/>
    <property type="match status" value="1"/>
</dbReference>